<dbReference type="InterPro" id="IPR013595">
    <property type="entry name" value="Pept_S33_TAP-like_C"/>
</dbReference>
<organism evidence="4 5">
    <name type="scientific">Ophiocordyceps australis</name>
    <dbReference type="NCBI Taxonomy" id="1399860"/>
    <lineage>
        <taxon>Eukaryota</taxon>
        <taxon>Fungi</taxon>
        <taxon>Dikarya</taxon>
        <taxon>Ascomycota</taxon>
        <taxon>Pezizomycotina</taxon>
        <taxon>Sordariomycetes</taxon>
        <taxon>Hypocreomycetidae</taxon>
        <taxon>Hypocreales</taxon>
        <taxon>Ophiocordycipitaceae</taxon>
        <taxon>Ophiocordyceps</taxon>
    </lineage>
</organism>
<dbReference type="AlphaFoldDB" id="A0A2C5Z054"/>
<reference evidence="4 5" key="1">
    <citation type="submission" date="2017-06" db="EMBL/GenBank/DDBJ databases">
        <title>Ant-infecting Ophiocordyceps genomes reveal a high diversity of potential behavioral manipulation genes and a possible major role for enterotoxins.</title>
        <authorList>
            <person name="De Bekker C."/>
            <person name="Evans H.C."/>
            <person name="Brachmann A."/>
            <person name="Hughes D.P."/>
        </authorList>
    </citation>
    <scope>NUCLEOTIDE SEQUENCE [LARGE SCALE GENOMIC DNA]</scope>
    <source>
        <strain evidence="4 5">1348a</strain>
    </source>
</reference>
<dbReference type="PANTHER" id="PTHR43433:SF5">
    <property type="entry name" value="AB HYDROLASE-1 DOMAIN-CONTAINING PROTEIN"/>
    <property type="match status" value="1"/>
</dbReference>
<dbReference type="InterPro" id="IPR000073">
    <property type="entry name" value="AB_hydrolase_1"/>
</dbReference>
<dbReference type="Proteomes" id="UP000224854">
    <property type="component" value="Unassembled WGS sequence"/>
</dbReference>
<dbReference type="InterPro" id="IPR050471">
    <property type="entry name" value="AB_hydrolase"/>
</dbReference>
<feature type="domain" description="AB hydrolase-1" evidence="2">
    <location>
        <begin position="33"/>
        <end position="121"/>
    </location>
</feature>
<dbReference type="SUPFAM" id="SSF53474">
    <property type="entry name" value="alpha/beta-Hydrolases"/>
    <property type="match status" value="1"/>
</dbReference>
<feature type="region of interest" description="Disordered" evidence="1">
    <location>
        <begin position="160"/>
        <end position="179"/>
    </location>
</feature>
<evidence type="ECO:0000313" key="4">
    <source>
        <dbReference type="EMBL" id="PHH73002.1"/>
    </source>
</evidence>
<proteinExistence type="predicted"/>
<accession>A0A2C5Z054</accession>
<evidence type="ECO:0000259" key="2">
    <source>
        <dbReference type="Pfam" id="PF00561"/>
    </source>
</evidence>
<evidence type="ECO:0000256" key="1">
    <source>
        <dbReference type="SAM" id="MobiDB-lite"/>
    </source>
</evidence>
<sequence>MGFLGIMTTWQRQTCFFGHDQGEARDDGAKARRDTYSVLIFDNRGVGISGRPLMRYSTSEMARDTLELVNAIGWTGPRQLHLIGISLGGMIAQELACVAPQRLASLNLICTSARLPRGPSVLVSFAKRVAFAMLPLPQEDALRRVAVSVFPMEWLLAPDEDDLPSPASTPGCDPPGSLAPGQDSCAEYGHFDSNFQRFQAQTLTNRLNPAFAPPRIMCQGIAAGWHCKTDEQLRAMADAVGRERILVLHGTLDAMIGVEHGRRLIDVLKPADGLIVEGLGHGPIMQRPKWFNQVLERKISLCSRL</sequence>
<dbReference type="OrthoDB" id="19657at2759"/>
<protein>
    <submittedName>
        <fullName evidence="4">Uncharacterized protein</fullName>
    </submittedName>
</protein>
<gene>
    <name evidence="4" type="ORF">CDD82_5698</name>
</gene>
<feature type="domain" description="Peptidase S33 tripeptidyl aminopeptidase-like C-terminal" evidence="3">
    <location>
        <begin position="223"/>
        <end position="285"/>
    </location>
</feature>
<dbReference type="Pfam" id="PF00561">
    <property type="entry name" value="Abhydrolase_1"/>
    <property type="match status" value="1"/>
</dbReference>
<keyword evidence="5" id="KW-1185">Reference proteome</keyword>
<dbReference type="PANTHER" id="PTHR43433">
    <property type="entry name" value="HYDROLASE, ALPHA/BETA FOLD FAMILY PROTEIN"/>
    <property type="match status" value="1"/>
</dbReference>
<dbReference type="Pfam" id="PF08386">
    <property type="entry name" value="Abhydrolase_4"/>
    <property type="match status" value="1"/>
</dbReference>
<dbReference type="EMBL" id="NJEU01000539">
    <property type="protein sequence ID" value="PHH73002.1"/>
    <property type="molecule type" value="Genomic_DNA"/>
</dbReference>
<name>A0A2C5Z054_9HYPO</name>
<evidence type="ECO:0000313" key="5">
    <source>
        <dbReference type="Proteomes" id="UP000224854"/>
    </source>
</evidence>
<dbReference type="Gene3D" id="3.40.50.1820">
    <property type="entry name" value="alpha/beta hydrolase"/>
    <property type="match status" value="1"/>
</dbReference>
<comment type="caution">
    <text evidence="4">The sequence shown here is derived from an EMBL/GenBank/DDBJ whole genome shotgun (WGS) entry which is preliminary data.</text>
</comment>
<evidence type="ECO:0000259" key="3">
    <source>
        <dbReference type="Pfam" id="PF08386"/>
    </source>
</evidence>
<dbReference type="InterPro" id="IPR029058">
    <property type="entry name" value="AB_hydrolase_fold"/>
</dbReference>